<keyword evidence="1" id="KW-0812">Transmembrane</keyword>
<feature type="transmembrane region" description="Helical" evidence="1">
    <location>
        <begin position="14"/>
        <end position="34"/>
    </location>
</feature>
<accession>A0A8K2A0T2</accession>
<feature type="transmembrane region" description="Helical" evidence="1">
    <location>
        <begin position="163"/>
        <end position="183"/>
    </location>
</feature>
<feature type="transmembrane region" description="Helical" evidence="1">
    <location>
        <begin position="46"/>
        <end position="63"/>
    </location>
</feature>
<dbReference type="EMBL" id="WVIC01000027">
    <property type="protein sequence ID" value="NCJ07508.1"/>
    <property type="molecule type" value="Genomic_DNA"/>
</dbReference>
<dbReference type="Proteomes" id="UP000607397">
    <property type="component" value="Unassembled WGS sequence"/>
</dbReference>
<keyword evidence="1" id="KW-0472">Membrane</keyword>
<evidence type="ECO:0000313" key="3">
    <source>
        <dbReference type="Proteomes" id="UP000607397"/>
    </source>
</evidence>
<name>A0A8K2A0T2_9CYAN</name>
<proteinExistence type="predicted"/>
<dbReference type="Pfam" id="PF11375">
    <property type="entry name" value="DUF3177"/>
    <property type="match status" value="1"/>
</dbReference>
<dbReference type="InterPro" id="IPR021515">
    <property type="entry name" value="DUF3177"/>
</dbReference>
<evidence type="ECO:0000313" key="2">
    <source>
        <dbReference type="EMBL" id="NCJ07508.1"/>
    </source>
</evidence>
<keyword evidence="1" id="KW-1133">Transmembrane helix</keyword>
<gene>
    <name evidence="2" type="ORF">GS597_13520</name>
</gene>
<keyword evidence="3" id="KW-1185">Reference proteome</keyword>
<feature type="transmembrane region" description="Helical" evidence="1">
    <location>
        <begin position="99"/>
        <end position="121"/>
    </location>
</feature>
<comment type="caution">
    <text evidence="2">The sequence shown here is derived from an EMBL/GenBank/DDBJ whole genome shotgun (WGS) entry which is preliminary data.</text>
</comment>
<dbReference type="AlphaFoldDB" id="A0A8K2A0T2"/>
<sequence length="196" mass="22308">MALELLQSLVWTEYRLAILFTVIIPLGLLAWAVLQKAHAITHLLTIYWRVASLLAITVYLMVAQIPLSFGVGFLALLLIPISLWFWVDLNEEIDDRRGYLKLALTAWRWATTLFCLLAAALQVPYLRCALSTAEMATPTCQAWLEPTYLFWETFHSGARVGRMSFLALLALVIYGLYLLYFLIFRLSKQGRSATGF</sequence>
<feature type="transmembrane region" description="Helical" evidence="1">
    <location>
        <begin position="69"/>
        <end position="87"/>
    </location>
</feature>
<dbReference type="RefSeq" id="WP_161825987.1">
    <property type="nucleotide sequence ID" value="NZ_WVIC01000027.1"/>
</dbReference>
<reference evidence="2" key="1">
    <citation type="submission" date="2019-12" db="EMBL/GenBank/DDBJ databases">
        <title>High-Quality draft genome sequences of three cyanobacteria isolated from the limestone walls of the Old Cathedral of Coimbra.</title>
        <authorList>
            <person name="Tiago I."/>
            <person name="Soares F."/>
            <person name="Portugal A."/>
        </authorList>
    </citation>
    <scope>NUCLEOTIDE SEQUENCE [LARGE SCALE GENOMIC DNA]</scope>
    <source>
        <strain evidence="2">C</strain>
    </source>
</reference>
<protein>
    <submittedName>
        <fullName evidence="2">DUF3177 family protein</fullName>
    </submittedName>
</protein>
<evidence type="ECO:0000256" key="1">
    <source>
        <dbReference type="SAM" id="Phobius"/>
    </source>
</evidence>
<organism evidence="2 3">
    <name type="scientific">Petrachloros mirabilis ULC683</name>
    <dbReference type="NCBI Taxonomy" id="2781853"/>
    <lineage>
        <taxon>Bacteria</taxon>
        <taxon>Bacillati</taxon>
        <taxon>Cyanobacteriota</taxon>
        <taxon>Cyanophyceae</taxon>
        <taxon>Synechococcales</taxon>
        <taxon>Petrachlorosaceae</taxon>
        <taxon>Petrachloros</taxon>
        <taxon>Petrachloros mirabilis</taxon>
    </lineage>
</organism>